<dbReference type="Proteomes" id="UP000034400">
    <property type="component" value="Unassembled WGS sequence"/>
</dbReference>
<dbReference type="PANTHER" id="PTHR30569:SF0">
    <property type="entry name" value="CYTOSINE PERMEASE"/>
    <property type="match status" value="1"/>
</dbReference>
<dbReference type="RefSeq" id="WP_046543525.1">
    <property type="nucleotide sequence ID" value="NZ_LASD01000001.1"/>
</dbReference>
<feature type="transmembrane region" description="Helical" evidence="1">
    <location>
        <begin position="83"/>
        <end position="106"/>
    </location>
</feature>
<dbReference type="Gene3D" id="1.10.4160.10">
    <property type="entry name" value="Hydantoin permease"/>
    <property type="match status" value="1"/>
</dbReference>
<sequence>MSYSNYILPDEQRVGRWSLNMAWWALFSAMFWLYIAVACANLVGTADTIIGMMLSIVVYGGINAVLAKFGARTGLTVELFSRSLFGILGSALATLIFAATAIYYIVFEGSIIAVAFQSYFGGDIKHWYVAVAIYILPLVMGGVHKWLDRLNGFLLPIYFFGLIAAVVITAGTHPDAAIAWPTAPAESAPLPGWLTTFLIYMGVWIMMMYTFDYARLSKQKDERFHASVTFGWFFYIFTFGFNGLIGIYLASVWNVAGTETGVVKALIESLGVVGLIVIVVSQTRINSASYYLSSTNLDAFFTRIFRLALPRWVWVIVTGAIAYMVMLTDVLTWILKALAWQGVFVTAWVAIAMVYVLSNRHETGVLPEVRRERLSPVAPGAAVWLGASIIGIWFTEQSAFPVLARLAPIITFVLAGVGFWLTSRVAPPRMLSTSENVHVDEQQMA</sequence>
<keyword evidence="1" id="KW-0472">Membrane</keyword>
<comment type="caution">
    <text evidence="2">The sequence shown here is derived from an EMBL/GenBank/DDBJ whole genome shotgun (WGS) entry which is preliminary data.</text>
</comment>
<keyword evidence="1" id="KW-1133">Transmembrane helix</keyword>
<evidence type="ECO:0000313" key="3">
    <source>
        <dbReference type="Proteomes" id="UP000034400"/>
    </source>
</evidence>
<gene>
    <name evidence="2" type="ORF">WR31_01895</name>
</gene>
<feature type="transmembrane region" description="Helical" evidence="1">
    <location>
        <begin position="232"/>
        <end position="253"/>
    </location>
</feature>
<feature type="transmembrane region" description="Helical" evidence="1">
    <location>
        <begin position="304"/>
        <end position="326"/>
    </location>
</feature>
<feature type="transmembrane region" description="Helical" evidence="1">
    <location>
        <begin position="150"/>
        <end position="170"/>
    </location>
</feature>
<feature type="transmembrane region" description="Helical" evidence="1">
    <location>
        <begin position="49"/>
        <end position="71"/>
    </location>
</feature>
<reference evidence="2 3" key="1">
    <citation type="submission" date="2015-03" db="EMBL/GenBank/DDBJ databases">
        <title>Draft genome sequences of the Burkholderia contaminans strains LMG 23361 and FFH2055 and Burkholderia cenocepacia K56-2.</title>
        <authorList>
            <person name="Bloodworth R.A."/>
            <person name="Selin C."/>
            <person name="Lopez De Volder M.A."/>
            <person name="Degrossi J."/>
            <person name="Drevinek P."/>
            <person name="Galanternik L."/>
            <person name="Cardona S.T."/>
        </authorList>
    </citation>
    <scope>NUCLEOTIDE SEQUENCE [LARGE SCALE GENOMIC DNA]</scope>
    <source>
        <strain evidence="2 3">LMG 23361</strain>
    </source>
</reference>
<feature type="transmembrane region" description="Helical" evidence="1">
    <location>
        <begin position="265"/>
        <end position="283"/>
    </location>
</feature>
<evidence type="ECO:0000313" key="2">
    <source>
        <dbReference type="EMBL" id="KKL43974.1"/>
    </source>
</evidence>
<dbReference type="AlphaFoldDB" id="A0ABD4B3L3"/>
<feature type="transmembrane region" description="Helical" evidence="1">
    <location>
        <begin position="377"/>
        <end position="394"/>
    </location>
</feature>
<organism evidence="2 3">
    <name type="scientific">Burkholderia contaminans LMG 23361</name>
    <dbReference type="NCBI Taxonomy" id="1334628"/>
    <lineage>
        <taxon>Bacteria</taxon>
        <taxon>Pseudomonadati</taxon>
        <taxon>Pseudomonadota</taxon>
        <taxon>Betaproteobacteria</taxon>
        <taxon>Burkholderiales</taxon>
        <taxon>Burkholderiaceae</taxon>
        <taxon>Burkholderia</taxon>
        <taxon>Burkholderia cepacia complex</taxon>
    </lineage>
</organism>
<name>A0ABD4B3L3_9BURK</name>
<keyword evidence="1" id="KW-0812">Transmembrane</keyword>
<dbReference type="InterPro" id="IPR030191">
    <property type="entry name" value="CodB"/>
</dbReference>
<accession>A0ABD4B3L3</accession>
<feature type="transmembrane region" description="Helical" evidence="1">
    <location>
        <begin position="21"/>
        <end position="43"/>
    </location>
</feature>
<protein>
    <submittedName>
        <fullName evidence="2">Permease</fullName>
    </submittedName>
</protein>
<dbReference type="EMBL" id="LASD01000001">
    <property type="protein sequence ID" value="KKL43974.1"/>
    <property type="molecule type" value="Genomic_DNA"/>
</dbReference>
<feature type="transmembrane region" description="Helical" evidence="1">
    <location>
        <begin position="338"/>
        <end position="357"/>
    </location>
</feature>
<feature type="transmembrane region" description="Helical" evidence="1">
    <location>
        <begin position="126"/>
        <end position="143"/>
    </location>
</feature>
<feature type="transmembrane region" description="Helical" evidence="1">
    <location>
        <begin position="400"/>
        <end position="421"/>
    </location>
</feature>
<proteinExistence type="predicted"/>
<dbReference type="PANTHER" id="PTHR30569">
    <property type="entry name" value="CYTOSINE TRANSPORTER CODB"/>
    <property type="match status" value="1"/>
</dbReference>
<feature type="transmembrane region" description="Helical" evidence="1">
    <location>
        <begin position="190"/>
        <end position="211"/>
    </location>
</feature>
<evidence type="ECO:0000256" key="1">
    <source>
        <dbReference type="SAM" id="Phobius"/>
    </source>
</evidence>